<sequence>MVLAISAFCISLHAHAWKSYSDAGSLLADISRGRCVEDAPKGFNCLSKDIRYVRTDTGTMPVRLWSVSQLDGEQMGAILDRYNLPREDFTRYAQDYGGQSKGNDYNWISKQVVLQGLAAEDGTILLPAEYIQVLPISDKVALVMALDYRYYFVTLDPEQPRLFRLPFKHYEFYFIYGRTPETPFTLMFHDKTATDARGKTLVVMDNMGKEVHRITGVVNEGSGDYDFYHYGNGKIAFPVKGEDGTGLSVVVNSLTLEMEEVGPYFETLPVGYALTDDWSRNNRSDYKQVPVQKVAAMTSGHGILSGESIYLPMRHEDGEVTPFGHPNILGMVPLYLPEIEGVRGWLVVYEAADGRWYRLIGGAVDGDLMRGKPQELLPASVMDYILGRKNYPPFADIWIGTMDEDEYYGLFAGADRRDVPEPPLRIAARYFKDPMNRSAGVTDWYDVGMDIGPEELWAAYEARDRKSTHPDNPMAMERPLILATAREWWESNKAYREYLETPWDVLQARYEAESRATLKASADAILAMSGTDVPYGDDFYTAARTLGGTYLSTYWRRWKRLPRSSDAYDICSRFGNNSPECNLVMPWAQNAFDAQRAQEQKASDAYARQVELTKRKPPAYRPPSYGPRCYDQGNGKELCFYD</sequence>
<dbReference type="Proteomes" id="UP000024816">
    <property type="component" value="Unassembled WGS sequence"/>
</dbReference>
<reference evidence="1 2" key="1">
    <citation type="journal article" date="2014" name="Antonie Van Leeuwenhoek">
        <title>Hyphomonas beringensis sp. nov. and Hyphomonas chukchiensis sp. nov., isolated from surface seawater of the Bering Sea and Chukchi Sea.</title>
        <authorList>
            <person name="Li C."/>
            <person name="Lai Q."/>
            <person name="Li G."/>
            <person name="Dong C."/>
            <person name="Wang J."/>
            <person name="Liao Y."/>
            <person name="Shao Z."/>
        </authorList>
    </citation>
    <scope>NUCLEOTIDE SEQUENCE [LARGE SCALE GENOMIC DNA]</scope>
    <source>
        <strain evidence="1 2">VP2</strain>
    </source>
</reference>
<comment type="caution">
    <text evidence="1">The sequence shown here is derived from an EMBL/GenBank/DDBJ whole genome shotgun (WGS) entry which is preliminary data.</text>
</comment>
<dbReference type="PATRIC" id="fig|1280952.3.peg.855"/>
<accession>A0A059FIG8</accession>
<proteinExistence type="predicted"/>
<dbReference type="EMBL" id="ARYJ01000002">
    <property type="protein sequence ID" value="KCZ90424.1"/>
    <property type="molecule type" value="Genomic_DNA"/>
</dbReference>
<dbReference type="STRING" id="1280952.HJA_04316"/>
<protein>
    <submittedName>
        <fullName evidence="1">Uncharacterized protein</fullName>
    </submittedName>
</protein>
<gene>
    <name evidence="1" type="ORF">HJA_04316</name>
</gene>
<name>A0A059FIG8_9PROT</name>
<organism evidence="1 2">
    <name type="scientific">Hyphomonas jannaschiana VP2</name>
    <dbReference type="NCBI Taxonomy" id="1280952"/>
    <lineage>
        <taxon>Bacteria</taxon>
        <taxon>Pseudomonadati</taxon>
        <taxon>Pseudomonadota</taxon>
        <taxon>Alphaproteobacteria</taxon>
        <taxon>Hyphomonadales</taxon>
        <taxon>Hyphomonadaceae</taxon>
        <taxon>Hyphomonas</taxon>
    </lineage>
</organism>
<evidence type="ECO:0000313" key="1">
    <source>
        <dbReference type="EMBL" id="KCZ90424.1"/>
    </source>
</evidence>
<dbReference type="AlphaFoldDB" id="A0A059FIG8"/>
<keyword evidence="2" id="KW-1185">Reference proteome</keyword>
<evidence type="ECO:0000313" key="2">
    <source>
        <dbReference type="Proteomes" id="UP000024816"/>
    </source>
</evidence>